<dbReference type="Gene3D" id="3.40.640.10">
    <property type="entry name" value="Type I PLP-dependent aspartate aminotransferase-like (Major domain)"/>
    <property type="match status" value="1"/>
</dbReference>
<keyword evidence="3" id="KW-0808">Transferase</keyword>
<proteinExistence type="predicted"/>
<dbReference type="EMBL" id="QGNZ01000001">
    <property type="protein sequence ID" value="PWS28675.1"/>
    <property type="molecule type" value="Genomic_DNA"/>
</dbReference>
<reference evidence="3 4" key="1">
    <citation type="submission" date="2018-05" db="EMBL/GenBank/DDBJ databases">
        <title>Pedobacter paludis sp. nov., isolated from wetland soil.</title>
        <authorList>
            <person name="Zhang Y."/>
            <person name="Wang G."/>
        </authorList>
    </citation>
    <scope>NUCLEOTIDE SEQUENCE [LARGE SCALE GENOMIC DNA]</scope>
    <source>
        <strain evidence="3 4">KCTC22721</strain>
    </source>
</reference>
<organism evidence="3 4">
    <name type="scientific">Pedobacter yonginense</name>
    <dbReference type="NCBI Taxonomy" id="651869"/>
    <lineage>
        <taxon>Bacteria</taxon>
        <taxon>Pseudomonadati</taxon>
        <taxon>Bacteroidota</taxon>
        <taxon>Sphingobacteriia</taxon>
        <taxon>Sphingobacteriales</taxon>
        <taxon>Sphingobacteriaceae</taxon>
        <taxon>Pedobacter</taxon>
    </lineage>
</organism>
<dbReference type="InterPro" id="IPR015424">
    <property type="entry name" value="PyrdxlP-dep_Trfase"/>
</dbReference>
<dbReference type="InterPro" id="IPR015422">
    <property type="entry name" value="PyrdxlP-dep_Trfase_small"/>
</dbReference>
<dbReference type="Pfam" id="PF00266">
    <property type="entry name" value="Aminotran_5"/>
    <property type="match status" value="1"/>
</dbReference>
<protein>
    <submittedName>
        <fullName evidence="3">Aminotransferase</fullName>
    </submittedName>
</protein>
<dbReference type="AlphaFoldDB" id="A0A317EQM0"/>
<name>A0A317EQM0_9SPHI</name>
<gene>
    <name evidence="3" type="ORF">DHW03_02175</name>
</gene>
<keyword evidence="3" id="KW-0032">Aminotransferase</keyword>
<dbReference type="RefSeq" id="WP_109924105.1">
    <property type="nucleotide sequence ID" value="NZ_QGNZ01000001.1"/>
</dbReference>
<evidence type="ECO:0000259" key="2">
    <source>
        <dbReference type="Pfam" id="PF00266"/>
    </source>
</evidence>
<feature type="domain" description="Aminotransferase class V" evidence="2">
    <location>
        <begin position="55"/>
        <end position="350"/>
    </location>
</feature>
<dbReference type="Gene3D" id="3.90.1150.10">
    <property type="entry name" value="Aspartate Aminotransferase, domain 1"/>
    <property type="match status" value="1"/>
</dbReference>
<dbReference type="Proteomes" id="UP000245379">
    <property type="component" value="Unassembled WGS sequence"/>
</dbReference>
<evidence type="ECO:0000313" key="4">
    <source>
        <dbReference type="Proteomes" id="UP000245379"/>
    </source>
</evidence>
<dbReference type="OrthoDB" id="513408at2"/>
<evidence type="ECO:0000256" key="1">
    <source>
        <dbReference type="ARBA" id="ARBA00022898"/>
    </source>
</evidence>
<comment type="caution">
    <text evidence="3">The sequence shown here is derived from an EMBL/GenBank/DDBJ whole genome shotgun (WGS) entry which is preliminary data.</text>
</comment>
<dbReference type="SUPFAM" id="SSF53383">
    <property type="entry name" value="PLP-dependent transferases"/>
    <property type="match status" value="1"/>
</dbReference>
<dbReference type="GO" id="GO:0008483">
    <property type="term" value="F:transaminase activity"/>
    <property type="evidence" value="ECO:0007669"/>
    <property type="project" value="UniProtKB-KW"/>
</dbReference>
<sequence>MNHSDQFPVLDKCTYLNTAYSGLLSVNIAEWRRKHDEEFINLGSEFRLNPSLFLRNVRENLASLFNGKPENTFLVPNFSFGLNTFLNGLEGHHKFLLLSGDYPSINYPILSRGFDCEQVEIGTDLEERILEKIKIWKPTVFAFSLVQYISGIKLNELFLTKLKQEFPDLLLIADCTQFCGTATFDFEHSAIDVAISSGYKWMLAGYGNGFVFLKDQAKNLIYKDRKTKSLPSEPFLNGKDHLLMCFEPGHLDTLNFGTLNQAINHLKTIGLAVIEQETQNLTEKAKDAFAERGLLGKDVLERKDHSTILSLSLSPEQVKKIQEANIICSARGAGTRFSFHYYNTENDLNTLLEVLDHK</sequence>
<accession>A0A317EQM0</accession>
<dbReference type="InterPro" id="IPR000192">
    <property type="entry name" value="Aminotrans_V_dom"/>
</dbReference>
<evidence type="ECO:0000313" key="3">
    <source>
        <dbReference type="EMBL" id="PWS28675.1"/>
    </source>
</evidence>
<keyword evidence="1" id="KW-0663">Pyridoxal phosphate</keyword>
<keyword evidence="4" id="KW-1185">Reference proteome</keyword>
<dbReference type="InterPro" id="IPR015421">
    <property type="entry name" value="PyrdxlP-dep_Trfase_major"/>
</dbReference>